<dbReference type="PROSITE" id="PS50011">
    <property type="entry name" value="PROTEIN_KINASE_DOM"/>
    <property type="match status" value="1"/>
</dbReference>
<dbReference type="GO" id="GO:0004672">
    <property type="term" value="F:protein kinase activity"/>
    <property type="evidence" value="ECO:0007669"/>
    <property type="project" value="InterPro"/>
</dbReference>
<name>A0AAE0JGI0_9PEZI</name>
<keyword evidence="3" id="KW-1185">Reference proteome</keyword>
<evidence type="ECO:0000313" key="3">
    <source>
        <dbReference type="Proteomes" id="UP001278500"/>
    </source>
</evidence>
<dbReference type="InterPro" id="IPR000719">
    <property type="entry name" value="Prot_kinase_dom"/>
</dbReference>
<evidence type="ECO:0000259" key="1">
    <source>
        <dbReference type="PROSITE" id="PS50011"/>
    </source>
</evidence>
<dbReference type="EMBL" id="JAUEPP010000003">
    <property type="protein sequence ID" value="KAK3347427.1"/>
    <property type="molecule type" value="Genomic_DNA"/>
</dbReference>
<dbReference type="RefSeq" id="XP_062682509.1">
    <property type="nucleotide sequence ID" value="XM_062825500.1"/>
</dbReference>
<dbReference type="InterPro" id="IPR011009">
    <property type="entry name" value="Kinase-like_dom_sf"/>
</dbReference>
<feature type="domain" description="Protein kinase" evidence="1">
    <location>
        <begin position="100"/>
        <end position="444"/>
    </location>
</feature>
<accession>A0AAE0JGI0</accession>
<dbReference type="Proteomes" id="UP001278500">
    <property type="component" value="Unassembled WGS sequence"/>
</dbReference>
<dbReference type="GO" id="GO:0005524">
    <property type="term" value="F:ATP binding"/>
    <property type="evidence" value="ECO:0007669"/>
    <property type="project" value="InterPro"/>
</dbReference>
<reference evidence="2" key="1">
    <citation type="journal article" date="2023" name="Mol. Phylogenet. Evol.">
        <title>Genome-scale phylogeny and comparative genomics of the fungal order Sordariales.</title>
        <authorList>
            <person name="Hensen N."/>
            <person name="Bonometti L."/>
            <person name="Westerberg I."/>
            <person name="Brannstrom I.O."/>
            <person name="Guillou S."/>
            <person name="Cros-Aarteil S."/>
            <person name="Calhoun S."/>
            <person name="Haridas S."/>
            <person name="Kuo A."/>
            <person name="Mondo S."/>
            <person name="Pangilinan J."/>
            <person name="Riley R."/>
            <person name="LaButti K."/>
            <person name="Andreopoulos B."/>
            <person name="Lipzen A."/>
            <person name="Chen C."/>
            <person name="Yan M."/>
            <person name="Daum C."/>
            <person name="Ng V."/>
            <person name="Clum A."/>
            <person name="Steindorff A."/>
            <person name="Ohm R.A."/>
            <person name="Martin F."/>
            <person name="Silar P."/>
            <person name="Natvig D.O."/>
            <person name="Lalanne C."/>
            <person name="Gautier V."/>
            <person name="Ament-Velasquez S.L."/>
            <person name="Kruys A."/>
            <person name="Hutchinson M.I."/>
            <person name="Powell A.J."/>
            <person name="Barry K."/>
            <person name="Miller A.N."/>
            <person name="Grigoriev I.V."/>
            <person name="Debuchy R."/>
            <person name="Gladieux P."/>
            <person name="Hiltunen Thoren M."/>
            <person name="Johannesson H."/>
        </authorList>
    </citation>
    <scope>NUCLEOTIDE SEQUENCE</scope>
    <source>
        <strain evidence="2">CBS 560.94</strain>
    </source>
</reference>
<proteinExistence type="predicted"/>
<gene>
    <name evidence="2" type="ORF">B0H65DRAFT_441063</name>
</gene>
<dbReference type="Gene3D" id="1.10.510.10">
    <property type="entry name" value="Transferase(Phosphotransferase) domain 1"/>
    <property type="match status" value="1"/>
</dbReference>
<sequence>MPPRRRRRDAAASAEPQRATPAGDMFHWSILFPAAHWESAPQGNEWDDLDVYNQIQSNRWLQARRGRGDTKGFLLIKQLAPLNRLLLVQDLHTEELLINKRVRKYLKSSHLATLYRDRKKTLAQRLPWRLQMYAHPIPGDIRFARLGDRRDPRVELHLPDEPYFQKLYAYGFPHDLMDGNLDHGMVERDGEVREEVYNASLYYEYLNGGSLEHAIMRINRGGHGSQYVEEPFIWHLIEQLARALLYLHWGVEREGNERIKVEDGKRIPRNWQAVCHRWLTMDNIMLHWPEEGEEGYEESVDGRLPRVVLTNFDNAARKGEQPHDNGIIHFGRLSLPKERIKEARYGVSPRDRIWQMEEPDTWQDIYAMGKLLRRIIVDRNRRGEDIPREGQKNWFNVEDYSLTSYAQSEGGPYSYELIKAIRWFESTRPNDENEFARWSGNARFTEAEKPGPMNSDAGLEDILIEDAESQVKTFRENRPPVAEGKVSIATVRPPDLKHYLMPFRTRKIRENEAEEEMQEMMKSLNGPAYKVLVEYGPEHENARLAKTDKMRELEEKPFHGRSFQRGNENGLRQRHGSVGVIACEFPSWLPSQGL</sequence>
<reference evidence="2" key="2">
    <citation type="submission" date="2023-06" db="EMBL/GenBank/DDBJ databases">
        <authorList>
            <consortium name="Lawrence Berkeley National Laboratory"/>
            <person name="Haridas S."/>
            <person name="Hensen N."/>
            <person name="Bonometti L."/>
            <person name="Westerberg I."/>
            <person name="Brannstrom I.O."/>
            <person name="Guillou S."/>
            <person name="Cros-Aarteil S."/>
            <person name="Calhoun S."/>
            <person name="Kuo A."/>
            <person name="Mondo S."/>
            <person name="Pangilinan J."/>
            <person name="Riley R."/>
            <person name="Labutti K."/>
            <person name="Andreopoulos B."/>
            <person name="Lipzen A."/>
            <person name="Chen C."/>
            <person name="Yanf M."/>
            <person name="Daum C."/>
            <person name="Ng V."/>
            <person name="Clum A."/>
            <person name="Steindorff A."/>
            <person name="Ohm R."/>
            <person name="Martin F."/>
            <person name="Silar P."/>
            <person name="Natvig D."/>
            <person name="Lalanne C."/>
            <person name="Gautier V."/>
            <person name="Ament-Velasquez S.L."/>
            <person name="Kruys A."/>
            <person name="Hutchinson M.I."/>
            <person name="Powell A.J."/>
            <person name="Barry K."/>
            <person name="Miller A.N."/>
            <person name="Grigoriev I.V."/>
            <person name="Debuchy R."/>
            <person name="Gladieux P."/>
            <person name="Thoren M.H."/>
            <person name="Johannesson H."/>
        </authorList>
    </citation>
    <scope>NUCLEOTIDE SEQUENCE</scope>
    <source>
        <strain evidence="2">CBS 560.94</strain>
    </source>
</reference>
<evidence type="ECO:0000313" key="2">
    <source>
        <dbReference type="EMBL" id="KAK3347427.1"/>
    </source>
</evidence>
<comment type="caution">
    <text evidence="2">The sequence shown here is derived from an EMBL/GenBank/DDBJ whole genome shotgun (WGS) entry which is preliminary data.</text>
</comment>
<dbReference type="AlphaFoldDB" id="A0AAE0JGI0"/>
<dbReference type="GeneID" id="87862654"/>
<dbReference type="SUPFAM" id="SSF56112">
    <property type="entry name" value="Protein kinase-like (PK-like)"/>
    <property type="match status" value="1"/>
</dbReference>
<organism evidence="2 3">
    <name type="scientific">Neurospora tetraspora</name>
    <dbReference type="NCBI Taxonomy" id="94610"/>
    <lineage>
        <taxon>Eukaryota</taxon>
        <taxon>Fungi</taxon>
        <taxon>Dikarya</taxon>
        <taxon>Ascomycota</taxon>
        <taxon>Pezizomycotina</taxon>
        <taxon>Sordariomycetes</taxon>
        <taxon>Sordariomycetidae</taxon>
        <taxon>Sordariales</taxon>
        <taxon>Sordariaceae</taxon>
        <taxon>Neurospora</taxon>
    </lineage>
</organism>
<protein>
    <recommendedName>
        <fullName evidence="1">Protein kinase domain-containing protein</fullName>
    </recommendedName>
</protein>